<feature type="chain" id="PRO_5039281790" evidence="2">
    <location>
        <begin position="24"/>
        <end position="145"/>
    </location>
</feature>
<organism evidence="3 4">
    <name type="scientific">Dreissena polymorpha</name>
    <name type="common">Zebra mussel</name>
    <name type="synonym">Mytilus polymorpha</name>
    <dbReference type="NCBI Taxonomy" id="45954"/>
    <lineage>
        <taxon>Eukaryota</taxon>
        <taxon>Metazoa</taxon>
        <taxon>Spiralia</taxon>
        <taxon>Lophotrochozoa</taxon>
        <taxon>Mollusca</taxon>
        <taxon>Bivalvia</taxon>
        <taxon>Autobranchia</taxon>
        <taxon>Heteroconchia</taxon>
        <taxon>Euheterodonta</taxon>
        <taxon>Imparidentia</taxon>
        <taxon>Neoheterodontei</taxon>
        <taxon>Myida</taxon>
        <taxon>Dreissenoidea</taxon>
        <taxon>Dreissenidae</taxon>
        <taxon>Dreissena</taxon>
    </lineage>
</organism>
<gene>
    <name evidence="3" type="ORF">DPMN_037625</name>
</gene>
<feature type="signal peptide" evidence="2">
    <location>
        <begin position="1"/>
        <end position="23"/>
    </location>
</feature>
<dbReference type="EMBL" id="JAIWYP010000002">
    <property type="protein sequence ID" value="KAH3874383.1"/>
    <property type="molecule type" value="Genomic_DNA"/>
</dbReference>
<keyword evidence="1" id="KW-0472">Membrane</keyword>
<reference evidence="3" key="2">
    <citation type="submission" date="2020-11" db="EMBL/GenBank/DDBJ databases">
        <authorList>
            <person name="McCartney M.A."/>
            <person name="Auch B."/>
            <person name="Kono T."/>
            <person name="Mallez S."/>
            <person name="Becker A."/>
            <person name="Gohl D.M."/>
            <person name="Silverstein K.A.T."/>
            <person name="Koren S."/>
            <person name="Bechman K.B."/>
            <person name="Herman A."/>
            <person name="Abrahante J.E."/>
            <person name="Garbe J."/>
        </authorList>
    </citation>
    <scope>NUCLEOTIDE SEQUENCE</scope>
    <source>
        <strain evidence="3">Duluth1</strain>
        <tissue evidence="3">Whole animal</tissue>
    </source>
</reference>
<dbReference type="AlphaFoldDB" id="A0A9D4MCZ0"/>
<accession>A0A9D4MCZ0</accession>
<evidence type="ECO:0000313" key="4">
    <source>
        <dbReference type="Proteomes" id="UP000828390"/>
    </source>
</evidence>
<evidence type="ECO:0000313" key="3">
    <source>
        <dbReference type="EMBL" id="KAH3874383.1"/>
    </source>
</evidence>
<proteinExistence type="predicted"/>
<feature type="transmembrane region" description="Helical" evidence="1">
    <location>
        <begin position="83"/>
        <end position="109"/>
    </location>
</feature>
<keyword evidence="2" id="KW-0732">Signal</keyword>
<evidence type="ECO:0000256" key="2">
    <source>
        <dbReference type="SAM" id="SignalP"/>
    </source>
</evidence>
<reference evidence="3" key="1">
    <citation type="journal article" date="2019" name="bioRxiv">
        <title>The Genome of the Zebra Mussel, Dreissena polymorpha: A Resource for Invasive Species Research.</title>
        <authorList>
            <person name="McCartney M.A."/>
            <person name="Auch B."/>
            <person name="Kono T."/>
            <person name="Mallez S."/>
            <person name="Zhang Y."/>
            <person name="Obille A."/>
            <person name="Becker A."/>
            <person name="Abrahante J.E."/>
            <person name="Garbe J."/>
            <person name="Badalamenti J.P."/>
            <person name="Herman A."/>
            <person name="Mangelson H."/>
            <person name="Liachko I."/>
            <person name="Sullivan S."/>
            <person name="Sone E.D."/>
            <person name="Koren S."/>
            <person name="Silverstein K.A.T."/>
            <person name="Beckman K.B."/>
            <person name="Gohl D.M."/>
        </authorList>
    </citation>
    <scope>NUCLEOTIDE SEQUENCE</scope>
    <source>
        <strain evidence="3">Duluth1</strain>
        <tissue evidence="3">Whole animal</tissue>
    </source>
</reference>
<keyword evidence="1" id="KW-0812">Transmembrane</keyword>
<evidence type="ECO:0000256" key="1">
    <source>
        <dbReference type="SAM" id="Phobius"/>
    </source>
</evidence>
<comment type="caution">
    <text evidence="3">The sequence shown here is derived from an EMBL/GenBank/DDBJ whole genome shotgun (WGS) entry which is preliminary data.</text>
</comment>
<keyword evidence="1" id="KW-1133">Transmembrane helix</keyword>
<keyword evidence="4" id="KW-1185">Reference proteome</keyword>
<protein>
    <submittedName>
        <fullName evidence="3">Uncharacterized protein</fullName>
    </submittedName>
</protein>
<name>A0A9D4MCZ0_DREPO</name>
<dbReference type="Proteomes" id="UP000828390">
    <property type="component" value="Unassembled WGS sequence"/>
</dbReference>
<sequence>MNKSKTNLLLLRLLLYSAGLCRASYGVNTGCGVLVALWEGCLKALNCLCTCDIVTKVVQCTAVFIKNEFLFCSVLTDFTFKPLFYAVAIYNVCCFKVFVGLTFTCLLFFAGWIYSSGGIAGTIPSITLYRKISRLDLLRSWSGGS</sequence>